<accession>A0AA35KHA0</accession>
<gene>
    <name evidence="4" type="ORF">PODLI_1B035522</name>
</gene>
<evidence type="ECO:0000259" key="2">
    <source>
        <dbReference type="PROSITE" id="PS50158"/>
    </source>
</evidence>
<evidence type="ECO:0000313" key="5">
    <source>
        <dbReference type="Proteomes" id="UP001178461"/>
    </source>
</evidence>
<keyword evidence="1" id="KW-0479">Metal-binding</keyword>
<sequence length="500" mass="53974">MGHLPSSELNDYESFKKLVMQRHGLHPENYRKAFRKVEKSGLSDNIAVFSAKMAQNFELWLAAEGVGDFEGFKQLILIEQLMRSLPSEIASLVADQKPRTLTEATTFAESFRLNRSHWTNKGPSNVCKPAVSMGKSAPPIKEQSKGFLTSAKDSVVVGGERTKLSPTSGLCFFCKQPGHVKAACPQLGSQKPPILTSTPAVHLIQRQEEDWEGEQQKAGAGETPILDGKGVAAPDVMAPGTAEATSNAVIVGPVGTSADPNAPHVKWAISKFTAPIEVNGIAVNSFRDTGSDITSVSRDLVMPIQMQDKPMKISPYGVKEIFQPTAIIPISYMGFQGKMLVIVHDPKMCKSPVLVGNDLGYRVHQQQHTVNICSIKVSPTQVQGMENWGTTPQGLRAEENLVPDGEGGSLAPDAITPETTGTVETAVSEKLVGRRVGLIRTATPCVNWPCSASDVIPRVHRVVVPSFQSMDSVTGTLPKDSVLSQWNQPDFQKSNSGGEI</sequence>
<keyword evidence="1" id="KW-0863">Zinc-finger</keyword>
<dbReference type="Gene3D" id="1.10.4020.10">
    <property type="entry name" value="DNA breaking-rejoining enzymes"/>
    <property type="match status" value="1"/>
</dbReference>
<dbReference type="PROSITE" id="PS50158">
    <property type="entry name" value="ZF_CCHC"/>
    <property type="match status" value="1"/>
</dbReference>
<protein>
    <submittedName>
        <fullName evidence="4">Centromere protein U isoform X1</fullName>
    </submittedName>
</protein>
<dbReference type="SUPFAM" id="SSF57756">
    <property type="entry name" value="Retrovirus zinc finger-like domains"/>
    <property type="match status" value="1"/>
</dbReference>
<dbReference type="InterPro" id="IPR003309">
    <property type="entry name" value="SCAN_dom"/>
</dbReference>
<dbReference type="PROSITE" id="PS50804">
    <property type="entry name" value="SCAN_BOX"/>
    <property type="match status" value="1"/>
</dbReference>
<dbReference type="InterPro" id="IPR001878">
    <property type="entry name" value="Znf_CCHC"/>
</dbReference>
<keyword evidence="1" id="KW-0862">Zinc</keyword>
<dbReference type="Proteomes" id="UP001178461">
    <property type="component" value="Chromosome 6"/>
</dbReference>
<dbReference type="AlphaFoldDB" id="A0AA35KHA0"/>
<evidence type="ECO:0000256" key="1">
    <source>
        <dbReference type="PROSITE-ProRule" id="PRU00047"/>
    </source>
</evidence>
<organism evidence="4 5">
    <name type="scientific">Podarcis lilfordi</name>
    <name type="common">Lilford's wall lizard</name>
    <dbReference type="NCBI Taxonomy" id="74358"/>
    <lineage>
        <taxon>Eukaryota</taxon>
        <taxon>Metazoa</taxon>
        <taxon>Chordata</taxon>
        <taxon>Craniata</taxon>
        <taxon>Vertebrata</taxon>
        <taxon>Euteleostomi</taxon>
        <taxon>Lepidosauria</taxon>
        <taxon>Squamata</taxon>
        <taxon>Bifurcata</taxon>
        <taxon>Unidentata</taxon>
        <taxon>Episquamata</taxon>
        <taxon>Laterata</taxon>
        <taxon>Lacertibaenia</taxon>
        <taxon>Lacertidae</taxon>
        <taxon>Podarcis</taxon>
    </lineage>
</organism>
<dbReference type="SMART" id="SM00343">
    <property type="entry name" value="ZnF_C2HC"/>
    <property type="match status" value="1"/>
</dbReference>
<dbReference type="PANTHER" id="PTHR46888:SF1">
    <property type="entry name" value="RIBONUCLEASE H"/>
    <property type="match status" value="1"/>
</dbReference>
<dbReference type="GO" id="GO:0003676">
    <property type="term" value="F:nucleic acid binding"/>
    <property type="evidence" value="ECO:0007669"/>
    <property type="project" value="InterPro"/>
</dbReference>
<dbReference type="InterPro" id="IPR036875">
    <property type="entry name" value="Znf_CCHC_sf"/>
</dbReference>
<proteinExistence type="predicted"/>
<evidence type="ECO:0000259" key="3">
    <source>
        <dbReference type="PROSITE" id="PS50804"/>
    </source>
</evidence>
<dbReference type="GO" id="GO:0008270">
    <property type="term" value="F:zinc ion binding"/>
    <property type="evidence" value="ECO:0007669"/>
    <property type="project" value="UniProtKB-KW"/>
</dbReference>
<keyword evidence="5" id="KW-1185">Reference proteome</keyword>
<name>A0AA35KHA0_9SAUR</name>
<dbReference type="EMBL" id="OX395131">
    <property type="protein sequence ID" value="CAI5778125.1"/>
    <property type="molecule type" value="Genomic_DNA"/>
</dbReference>
<dbReference type="SUPFAM" id="SSF47353">
    <property type="entry name" value="Retrovirus capsid dimerization domain-like"/>
    <property type="match status" value="1"/>
</dbReference>
<reference evidence="4" key="1">
    <citation type="submission" date="2022-12" db="EMBL/GenBank/DDBJ databases">
        <authorList>
            <person name="Alioto T."/>
            <person name="Alioto T."/>
            <person name="Gomez Garrido J."/>
        </authorList>
    </citation>
    <scope>NUCLEOTIDE SEQUENCE</scope>
</reference>
<dbReference type="Gene3D" id="4.10.60.10">
    <property type="entry name" value="Zinc finger, CCHC-type"/>
    <property type="match status" value="1"/>
</dbReference>
<dbReference type="Pfam" id="PF02023">
    <property type="entry name" value="SCAN"/>
    <property type="match status" value="1"/>
</dbReference>
<evidence type="ECO:0000313" key="4">
    <source>
        <dbReference type="EMBL" id="CAI5778125.1"/>
    </source>
</evidence>
<feature type="domain" description="SCAN box" evidence="3">
    <location>
        <begin position="74"/>
        <end position="112"/>
    </location>
</feature>
<feature type="domain" description="CCHC-type" evidence="2">
    <location>
        <begin position="171"/>
        <end position="186"/>
    </location>
</feature>
<dbReference type="InterPro" id="IPR038269">
    <property type="entry name" value="SCAN_sf"/>
</dbReference>
<dbReference type="PANTHER" id="PTHR46888">
    <property type="entry name" value="ZINC KNUCKLE DOMAINCONTAINING PROTEIN-RELATED"/>
    <property type="match status" value="1"/>
</dbReference>